<dbReference type="Proteomes" id="UP000236488">
    <property type="component" value="Unassembled WGS sequence"/>
</dbReference>
<accession>A0A2K2U5X6</accession>
<evidence type="ECO:0000313" key="2">
    <source>
        <dbReference type="Proteomes" id="UP000236488"/>
    </source>
</evidence>
<name>A0A2K2U5X6_9ACTN</name>
<protein>
    <submittedName>
        <fullName evidence="1">Uncharacterized protein</fullName>
    </submittedName>
</protein>
<comment type="caution">
    <text evidence="1">The sequence shown here is derived from an EMBL/GenBank/DDBJ whole genome shotgun (WGS) entry which is preliminary data.</text>
</comment>
<evidence type="ECO:0000313" key="1">
    <source>
        <dbReference type="EMBL" id="PNV65743.1"/>
    </source>
</evidence>
<dbReference type="EMBL" id="PPEL01000018">
    <property type="protein sequence ID" value="PNV65743.1"/>
    <property type="molecule type" value="Genomic_DNA"/>
</dbReference>
<dbReference type="AlphaFoldDB" id="A0A2K2U5X6"/>
<gene>
    <name evidence="1" type="ORF">C2L80_04865</name>
</gene>
<organism evidence="1 2">
    <name type="scientific">Rubneribacter badeniensis</name>
    <dbReference type="NCBI Taxonomy" id="2070688"/>
    <lineage>
        <taxon>Bacteria</taxon>
        <taxon>Bacillati</taxon>
        <taxon>Actinomycetota</taxon>
        <taxon>Coriobacteriia</taxon>
        <taxon>Eggerthellales</taxon>
        <taxon>Eggerthellaceae</taxon>
        <taxon>Rubneribacter</taxon>
    </lineage>
</organism>
<reference evidence="1 2" key="1">
    <citation type="journal article" date="2018" name="Int. J. Syst. Evol. Microbiol.">
        <title>Rubneribacter badeniensis gen. nov., sp. nov. and Enteroscipio rubneri gen. nov., sp. nov., new members of the Eggerthellaceae isolated from human faeces.</title>
        <authorList>
            <person name="Danylec N."/>
            <person name="Gobl A."/>
            <person name="Stoll D.A."/>
            <person name="Hetzer B."/>
            <person name="Kulling S.E."/>
            <person name="Huch M."/>
        </authorList>
    </citation>
    <scope>NUCLEOTIDE SEQUENCE [LARGE SCALE GENOMIC DNA]</scope>
    <source>
        <strain evidence="1 2">ResAG-85</strain>
    </source>
</reference>
<proteinExistence type="predicted"/>
<keyword evidence="2" id="KW-1185">Reference proteome</keyword>
<sequence>MAVAGAAAHAMWTFRVRHLAWRGRMGGIFGYCRWSCEACRRERDDGDAMRTDVDRAFAGCACDVAVARGCAGARRDADMAVAASARSTRAWRSRHVRQCGAQG</sequence>